<comment type="caution">
    <text evidence="2">The sequence shown here is derived from an EMBL/GenBank/DDBJ whole genome shotgun (WGS) entry which is preliminary data.</text>
</comment>
<dbReference type="OrthoDB" id="1689420at2759"/>
<feature type="non-terminal residue" evidence="2">
    <location>
        <position position="1"/>
    </location>
</feature>
<gene>
    <name evidence="2" type="ORF">CR513_06978</name>
</gene>
<evidence type="ECO:0000313" key="3">
    <source>
        <dbReference type="Proteomes" id="UP000257109"/>
    </source>
</evidence>
<accession>A0A371I131</accession>
<evidence type="ECO:0000313" key="2">
    <source>
        <dbReference type="EMBL" id="RDY08748.1"/>
    </source>
</evidence>
<protein>
    <submittedName>
        <fullName evidence="2">Uncharacterized protein</fullName>
    </submittedName>
</protein>
<name>A0A371I131_MUCPR</name>
<sequence>MENNDRMLKELAMLDVVYQPWCIQYPQLELAQSYELKFSLIYLLPKFHGLVGEDPHKHLKEFHVVCSTMRLYFQHLGRYEAHVPREVLLEVQNHDHHKGNLWDKATFSRDFAPVLRKIQQISEQLLIRYFNESLTLMDRSMINFASGGALIDKMSAAARHLISNMASNTQQFGIKVADPSQMVNEVDAIDNLRLENQLTELTSLQESIAFVLLWSTSLTCTLHYKKPNRTIHRYGKQLYQSRQFDNQQFGRQQFRPSSSQGPYSAQRFGSAPSVPPSQSCYRQPSTTIPATSTIESAITRQLPIFGGSDEAVSNKQSGFAAKHEL</sequence>
<dbReference type="Proteomes" id="UP000257109">
    <property type="component" value="Unassembled WGS sequence"/>
</dbReference>
<feature type="compositionally biased region" description="Polar residues" evidence="1">
    <location>
        <begin position="251"/>
        <end position="263"/>
    </location>
</feature>
<keyword evidence="3" id="KW-1185">Reference proteome</keyword>
<feature type="region of interest" description="Disordered" evidence="1">
    <location>
        <begin position="251"/>
        <end position="286"/>
    </location>
</feature>
<dbReference type="EMBL" id="QJKJ01001213">
    <property type="protein sequence ID" value="RDY08748.1"/>
    <property type="molecule type" value="Genomic_DNA"/>
</dbReference>
<organism evidence="2 3">
    <name type="scientific">Mucuna pruriens</name>
    <name type="common">Velvet bean</name>
    <name type="synonym">Dolichos pruriens</name>
    <dbReference type="NCBI Taxonomy" id="157652"/>
    <lineage>
        <taxon>Eukaryota</taxon>
        <taxon>Viridiplantae</taxon>
        <taxon>Streptophyta</taxon>
        <taxon>Embryophyta</taxon>
        <taxon>Tracheophyta</taxon>
        <taxon>Spermatophyta</taxon>
        <taxon>Magnoliopsida</taxon>
        <taxon>eudicotyledons</taxon>
        <taxon>Gunneridae</taxon>
        <taxon>Pentapetalae</taxon>
        <taxon>rosids</taxon>
        <taxon>fabids</taxon>
        <taxon>Fabales</taxon>
        <taxon>Fabaceae</taxon>
        <taxon>Papilionoideae</taxon>
        <taxon>50 kb inversion clade</taxon>
        <taxon>NPAAA clade</taxon>
        <taxon>indigoferoid/millettioid clade</taxon>
        <taxon>Phaseoleae</taxon>
        <taxon>Mucuna</taxon>
    </lineage>
</organism>
<reference evidence="2" key="1">
    <citation type="submission" date="2018-05" db="EMBL/GenBank/DDBJ databases">
        <title>Draft genome of Mucuna pruriens seed.</title>
        <authorList>
            <person name="Nnadi N.E."/>
            <person name="Vos R."/>
            <person name="Hasami M.H."/>
            <person name="Devisetty U.K."/>
            <person name="Aguiy J.C."/>
        </authorList>
    </citation>
    <scope>NUCLEOTIDE SEQUENCE [LARGE SCALE GENOMIC DNA]</scope>
    <source>
        <strain evidence="2">JCA_2017</strain>
    </source>
</reference>
<proteinExistence type="predicted"/>
<feature type="compositionally biased region" description="Polar residues" evidence="1">
    <location>
        <begin position="276"/>
        <end position="286"/>
    </location>
</feature>
<dbReference type="AlphaFoldDB" id="A0A371I131"/>
<evidence type="ECO:0000256" key="1">
    <source>
        <dbReference type="SAM" id="MobiDB-lite"/>
    </source>
</evidence>